<organism evidence="2 3">
    <name type="scientific">Eiseniibacteriota bacterium</name>
    <dbReference type="NCBI Taxonomy" id="2212470"/>
    <lineage>
        <taxon>Bacteria</taxon>
        <taxon>Candidatus Eiseniibacteriota</taxon>
    </lineage>
</organism>
<accession>A0A948RTU8</accession>
<evidence type="ECO:0000313" key="3">
    <source>
        <dbReference type="Proteomes" id="UP000777784"/>
    </source>
</evidence>
<keyword evidence="1" id="KW-0732">Signal</keyword>
<evidence type="ECO:0000313" key="2">
    <source>
        <dbReference type="EMBL" id="MBU2689458.1"/>
    </source>
</evidence>
<evidence type="ECO:0000256" key="1">
    <source>
        <dbReference type="SAM" id="SignalP"/>
    </source>
</evidence>
<feature type="chain" id="PRO_5036761561" evidence="1">
    <location>
        <begin position="24"/>
        <end position="361"/>
    </location>
</feature>
<protein>
    <submittedName>
        <fullName evidence="2">Uncharacterized protein</fullName>
    </submittedName>
</protein>
<reference evidence="2" key="1">
    <citation type="submission" date="2021-05" db="EMBL/GenBank/DDBJ databases">
        <title>Energy efficiency and biological interactions define the core microbiome of deep oligotrophic groundwater.</title>
        <authorList>
            <person name="Mehrshad M."/>
            <person name="Lopez-Fernandez M."/>
            <person name="Bell E."/>
            <person name="Bernier-Latmani R."/>
            <person name="Bertilsson S."/>
            <person name="Dopson M."/>
        </authorList>
    </citation>
    <scope>NUCLEOTIDE SEQUENCE</scope>
    <source>
        <strain evidence="2">Modern_marine.mb.64</strain>
    </source>
</reference>
<proteinExistence type="predicted"/>
<dbReference type="EMBL" id="JAHJDP010000004">
    <property type="protein sequence ID" value="MBU2689458.1"/>
    <property type="molecule type" value="Genomic_DNA"/>
</dbReference>
<sequence>MRGHIRIILAVGLLVAISTTPLAAVPPPHPLSASGGMKETEQVLLQTDRVIERARDLVRDAGSIQRTAVAIQAEAFMDRAQQSQRDAWGDFRRQRWAQAANISLKAREYALKAIELSQVEFKAHESLVTLLEQTREMAVEAKAEIRESGRPEAIQWLQTAEDQLRRAQEAYRETRLRQSIRFAVVARDLIRRALDASRGSGPDEVGRVRSDLEQTDGLLLEVEASLREGLGGSDLQTMVQRAKEVQDRSWRAYRDGKPKQASRLTNIARERALAVLLHLQAAPDPQDLQASLNLLSSLYESIQSAAASVDDESIRQLLLRGREHLLKAEREMAAGKIERALNEARASEALLREASERIPSP</sequence>
<dbReference type="Proteomes" id="UP000777784">
    <property type="component" value="Unassembled WGS sequence"/>
</dbReference>
<dbReference type="AlphaFoldDB" id="A0A948RTU8"/>
<name>A0A948RTU8_UNCEI</name>
<feature type="signal peptide" evidence="1">
    <location>
        <begin position="1"/>
        <end position="23"/>
    </location>
</feature>
<gene>
    <name evidence="2" type="ORF">KJ970_00895</name>
</gene>
<comment type="caution">
    <text evidence="2">The sequence shown here is derived from an EMBL/GenBank/DDBJ whole genome shotgun (WGS) entry which is preliminary data.</text>
</comment>